<name>A0ABT1S7L2_9FIRM</name>
<dbReference type="SMART" id="SM00871">
    <property type="entry name" value="AraC_E_bind"/>
    <property type="match status" value="1"/>
</dbReference>
<dbReference type="EMBL" id="JANGAC010000003">
    <property type="protein sequence ID" value="MCQ4922454.1"/>
    <property type="molecule type" value="Genomic_DNA"/>
</dbReference>
<dbReference type="SMART" id="SM00422">
    <property type="entry name" value="HTH_MERR"/>
    <property type="match status" value="1"/>
</dbReference>
<dbReference type="Proteomes" id="UP001524478">
    <property type="component" value="Unassembled WGS sequence"/>
</dbReference>
<dbReference type="InterPro" id="IPR029442">
    <property type="entry name" value="GyrI-like"/>
</dbReference>
<dbReference type="CDD" id="cd01107">
    <property type="entry name" value="HTH_BmrR"/>
    <property type="match status" value="1"/>
</dbReference>
<proteinExistence type="predicted"/>
<keyword evidence="4" id="KW-1185">Reference proteome</keyword>
<comment type="caution">
    <text evidence="3">The sequence shown here is derived from an EMBL/GenBank/DDBJ whole genome shotgun (WGS) entry which is preliminary data.</text>
</comment>
<dbReference type="Gene3D" id="1.10.1660.10">
    <property type="match status" value="1"/>
</dbReference>
<reference evidence="3 4" key="1">
    <citation type="submission" date="2022-06" db="EMBL/GenBank/DDBJ databases">
        <title>Isolation of gut microbiota from human fecal samples.</title>
        <authorList>
            <person name="Pamer E.G."/>
            <person name="Barat B."/>
            <person name="Waligurski E."/>
            <person name="Medina S."/>
            <person name="Paddock L."/>
            <person name="Mostad J."/>
        </authorList>
    </citation>
    <scope>NUCLEOTIDE SEQUENCE [LARGE SCALE GENOMIC DNA]</scope>
    <source>
        <strain evidence="3 4">DFI.7.95</strain>
    </source>
</reference>
<dbReference type="SUPFAM" id="SSF46955">
    <property type="entry name" value="Putative DNA-binding domain"/>
    <property type="match status" value="1"/>
</dbReference>
<evidence type="ECO:0000313" key="4">
    <source>
        <dbReference type="Proteomes" id="UP001524478"/>
    </source>
</evidence>
<gene>
    <name evidence="3" type="ORF">NE686_05105</name>
</gene>
<dbReference type="InterPro" id="IPR047057">
    <property type="entry name" value="MerR_fam"/>
</dbReference>
<keyword evidence="1" id="KW-0238">DNA-binding</keyword>
<dbReference type="InterPro" id="IPR000551">
    <property type="entry name" value="MerR-type_HTH_dom"/>
</dbReference>
<dbReference type="PANTHER" id="PTHR30204">
    <property type="entry name" value="REDOX-CYCLING DRUG-SENSING TRANSCRIPTIONAL ACTIVATOR SOXR"/>
    <property type="match status" value="1"/>
</dbReference>
<protein>
    <submittedName>
        <fullName evidence="3">MerR family transcriptional regulator</fullName>
    </submittedName>
</protein>
<dbReference type="Pfam" id="PF13411">
    <property type="entry name" value="MerR_1"/>
    <property type="match status" value="1"/>
</dbReference>
<dbReference type="InterPro" id="IPR010499">
    <property type="entry name" value="AraC_E-bd"/>
</dbReference>
<accession>A0ABT1S7L2</accession>
<feature type="domain" description="HTH merR-type" evidence="2">
    <location>
        <begin position="1"/>
        <end position="71"/>
    </location>
</feature>
<organism evidence="3 4">
    <name type="scientific">Tissierella carlieri</name>
    <dbReference type="NCBI Taxonomy" id="689904"/>
    <lineage>
        <taxon>Bacteria</taxon>
        <taxon>Bacillati</taxon>
        <taxon>Bacillota</taxon>
        <taxon>Tissierellia</taxon>
        <taxon>Tissierellales</taxon>
        <taxon>Tissierellaceae</taxon>
        <taxon>Tissierella</taxon>
    </lineage>
</organism>
<dbReference type="InterPro" id="IPR011256">
    <property type="entry name" value="Reg_factor_effector_dom_sf"/>
</dbReference>
<dbReference type="SUPFAM" id="SSF55136">
    <property type="entry name" value="Probable bacterial effector-binding domain"/>
    <property type="match status" value="1"/>
</dbReference>
<dbReference type="PROSITE" id="PS50937">
    <property type="entry name" value="HTH_MERR_2"/>
    <property type="match status" value="1"/>
</dbReference>
<evidence type="ECO:0000259" key="2">
    <source>
        <dbReference type="PROSITE" id="PS50937"/>
    </source>
</evidence>
<dbReference type="PANTHER" id="PTHR30204:SF97">
    <property type="entry name" value="MERR FAMILY REGULATORY PROTEIN"/>
    <property type="match status" value="1"/>
</dbReference>
<sequence length="275" mass="32201">MFKIGDFARLNRVTVKALRYYDSLGLLQPEKIDSFTGYRYYSASQMPRLNRIISLKDIGFSLDEIALILNRNMDSEQIQILLELKHSEISDRVRNEQARLDRIEAFIKICKQEAYIMKYDVVLKEVGPLKVATLRDTIPSYSEQGHLWEELVEHIERYGVKIVPPCMVIYHNTGYKEESVDTEVVEPIDGDLPDTERIKIRELEGIKEMACVVHQGSYQTLYMAYNAISKWIEENKYEIVGPQRELYLKGEWITSDPNEYITEIQFPVRKIESYN</sequence>
<dbReference type="Gene3D" id="3.20.80.10">
    <property type="entry name" value="Regulatory factor, effector binding domain"/>
    <property type="match status" value="1"/>
</dbReference>
<dbReference type="Pfam" id="PF06445">
    <property type="entry name" value="GyrI-like"/>
    <property type="match status" value="1"/>
</dbReference>
<dbReference type="RefSeq" id="WP_256310701.1">
    <property type="nucleotide sequence ID" value="NZ_JANGAC010000003.1"/>
</dbReference>
<evidence type="ECO:0000256" key="1">
    <source>
        <dbReference type="ARBA" id="ARBA00023125"/>
    </source>
</evidence>
<evidence type="ECO:0000313" key="3">
    <source>
        <dbReference type="EMBL" id="MCQ4922454.1"/>
    </source>
</evidence>
<dbReference type="InterPro" id="IPR009061">
    <property type="entry name" value="DNA-bd_dom_put_sf"/>
</dbReference>